<dbReference type="Proteomes" id="UP000734511">
    <property type="component" value="Unassembled WGS sequence"/>
</dbReference>
<evidence type="ECO:0008006" key="4">
    <source>
        <dbReference type="Google" id="ProtNLM"/>
    </source>
</evidence>
<keyword evidence="3" id="KW-1185">Reference proteome</keyword>
<dbReference type="Gene3D" id="1.25.40.10">
    <property type="entry name" value="Tetratricopeptide repeat domain"/>
    <property type="match status" value="1"/>
</dbReference>
<dbReference type="InterPro" id="IPR011990">
    <property type="entry name" value="TPR-like_helical_dom_sf"/>
</dbReference>
<evidence type="ECO:0000256" key="1">
    <source>
        <dbReference type="SAM" id="MobiDB-lite"/>
    </source>
</evidence>
<dbReference type="RefSeq" id="WP_167982889.1">
    <property type="nucleotide sequence ID" value="NZ_JAATEJ010000007.1"/>
</dbReference>
<name>A0ABX0ZQD1_9ACTN</name>
<sequence length="439" mass="46247">MFARRNRRPKSAGALKAWECLEAGDVPAGIRELRGAGEDAALGDVAMVVRRAAGMVGFEDLEGAAAAVAADPGDARALAGYGYACVERGLAFLAVPALREALRQLPGKPGVLRELVTAYEREGRHREAVEVLLAHESGLAPWPDRYLLVFNALMSGDLALARDRHAGLPDPEDPVWLPAQARQRLMLARAGAAAAVSPLDGTDLRGWQYVIGGTVLGTLSPYGFSAGMTGRYAWLQDSPELCLAGLLRLRALLEAAEVRPRSVALLPDRGSRILGTAAADVLGLPAEPFAAGAADTLVVAYDLEALAETDEGRDALMSLRERAPGQVLHEHASCWTDTPVVTPDSAALLRQSVVAPWESRMRVTEGGGVERSESDDRPDAEIAADIAAADPAPAEGDEDAPADTDAAFTAFAAAVRGSWLQGPRDRVRSAGPVGSSRFS</sequence>
<protein>
    <recommendedName>
        <fullName evidence="4">Tetratricopeptide repeat protein</fullName>
    </recommendedName>
</protein>
<dbReference type="EMBL" id="JAATEJ010000007">
    <property type="protein sequence ID" value="NJP44009.1"/>
    <property type="molecule type" value="Genomic_DNA"/>
</dbReference>
<feature type="region of interest" description="Disordered" evidence="1">
    <location>
        <begin position="387"/>
        <end position="407"/>
    </location>
</feature>
<comment type="caution">
    <text evidence="2">The sequence shown here is derived from an EMBL/GenBank/DDBJ whole genome shotgun (WGS) entry which is preliminary data.</text>
</comment>
<evidence type="ECO:0000313" key="2">
    <source>
        <dbReference type="EMBL" id="NJP44009.1"/>
    </source>
</evidence>
<gene>
    <name evidence="2" type="ORF">HCN08_11410</name>
</gene>
<dbReference type="SUPFAM" id="SSF48452">
    <property type="entry name" value="TPR-like"/>
    <property type="match status" value="1"/>
</dbReference>
<reference evidence="2 3" key="1">
    <citation type="submission" date="2020-03" db="EMBL/GenBank/DDBJ databases">
        <title>WGS of actinomycetes isolated from Thailand.</title>
        <authorList>
            <person name="Thawai C."/>
        </authorList>
    </citation>
    <scope>NUCLEOTIDE SEQUENCE [LARGE SCALE GENOMIC DNA]</scope>
    <source>
        <strain evidence="2 3">PRB2-1</strain>
    </source>
</reference>
<proteinExistence type="predicted"/>
<organism evidence="2 3">
    <name type="scientific">Actinacidiphila epipremni</name>
    <dbReference type="NCBI Taxonomy" id="2053013"/>
    <lineage>
        <taxon>Bacteria</taxon>
        <taxon>Bacillati</taxon>
        <taxon>Actinomycetota</taxon>
        <taxon>Actinomycetes</taxon>
        <taxon>Kitasatosporales</taxon>
        <taxon>Streptomycetaceae</taxon>
        <taxon>Actinacidiphila</taxon>
    </lineage>
</organism>
<evidence type="ECO:0000313" key="3">
    <source>
        <dbReference type="Proteomes" id="UP000734511"/>
    </source>
</evidence>
<accession>A0ABX0ZQD1</accession>